<keyword evidence="3" id="KW-1185">Reference proteome</keyword>
<feature type="region of interest" description="Disordered" evidence="1">
    <location>
        <begin position="16"/>
        <end position="65"/>
    </location>
</feature>
<accession>A0A8I2YV80</accession>
<feature type="region of interest" description="Disordered" evidence="1">
    <location>
        <begin position="99"/>
        <end position="122"/>
    </location>
</feature>
<name>A0A8I2YV80_9AGAM</name>
<dbReference type="EMBL" id="JAGFBS010000007">
    <property type="protein sequence ID" value="KAG6378237.1"/>
    <property type="molecule type" value="Genomic_DNA"/>
</dbReference>
<gene>
    <name evidence="2" type="ORF">JVT61DRAFT_13940</name>
</gene>
<protein>
    <submittedName>
        <fullName evidence="2">Uncharacterized protein</fullName>
    </submittedName>
</protein>
<evidence type="ECO:0000256" key="1">
    <source>
        <dbReference type="SAM" id="MobiDB-lite"/>
    </source>
</evidence>
<organism evidence="2 3">
    <name type="scientific">Boletus reticuloceps</name>
    <dbReference type="NCBI Taxonomy" id="495285"/>
    <lineage>
        <taxon>Eukaryota</taxon>
        <taxon>Fungi</taxon>
        <taxon>Dikarya</taxon>
        <taxon>Basidiomycota</taxon>
        <taxon>Agaricomycotina</taxon>
        <taxon>Agaricomycetes</taxon>
        <taxon>Agaricomycetidae</taxon>
        <taxon>Boletales</taxon>
        <taxon>Boletineae</taxon>
        <taxon>Boletaceae</taxon>
        <taxon>Boletoideae</taxon>
        <taxon>Boletus</taxon>
    </lineage>
</organism>
<comment type="caution">
    <text evidence="2">The sequence shown here is derived from an EMBL/GenBank/DDBJ whole genome shotgun (WGS) entry which is preliminary data.</text>
</comment>
<dbReference type="Proteomes" id="UP000683000">
    <property type="component" value="Unassembled WGS sequence"/>
</dbReference>
<evidence type="ECO:0000313" key="3">
    <source>
        <dbReference type="Proteomes" id="UP000683000"/>
    </source>
</evidence>
<proteinExistence type="predicted"/>
<evidence type="ECO:0000313" key="2">
    <source>
        <dbReference type="EMBL" id="KAG6378237.1"/>
    </source>
</evidence>
<reference evidence="2" key="1">
    <citation type="submission" date="2021-03" db="EMBL/GenBank/DDBJ databases">
        <title>Evolutionary innovations through gain and loss of genes in the ectomycorrhizal Boletales.</title>
        <authorList>
            <person name="Wu G."/>
            <person name="Miyauchi S."/>
            <person name="Morin E."/>
            <person name="Yang Z.-L."/>
            <person name="Xu J."/>
            <person name="Martin F.M."/>
        </authorList>
    </citation>
    <scope>NUCLEOTIDE SEQUENCE</scope>
    <source>
        <strain evidence="2">BR01</strain>
    </source>
</reference>
<sequence length="122" mass="12499">MSICAPSLSRTSLLSSASKAVKSMPCRKMSAQGGPASKPSARTSAQDISASSAIPSKGSKVSNAESTMASAVAITSISASLNRATDCIQTFQDMLSTGTATAAADPPHQRLLPRSQRSDQLQ</sequence>
<feature type="compositionally biased region" description="Polar residues" evidence="1">
    <location>
        <begin position="40"/>
        <end position="65"/>
    </location>
</feature>
<dbReference type="AlphaFoldDB" id="A0A8I2YV80"/>